<protein>
    <submittedName>
        <fullName evidence="1">Chromatin structure remodeling complex protein sfh1</fullName>
    </submittedName>
</protein>
<dbReference type="Proteomes" id="UP001150603">
    <property type="component" value="Unassembled WGS sequence"/>
</dbReference>
<evidence type="ECO:0000313" key="2">
    <source>
        <dbReference type="Proteomes" id="UP001150603"/>
    </source>
</evidence>
<reference evidence="1" key="1">
    <citation type="submission" date="2022-07" db="EMBL/GenBank/DDBJ databases">
        <title>Phylogenomic reconstructions and comparative analyses of Kickxellomycotina fungi.</title>
        <authorList>
            <person name="Reynolds N.K."/>
            <person name="Stajich J.E."/>
            <person name="Barry K."/>
            <person name="Grigoriev I.V."/>
            <person name="Crous P."/>
            <person name="Smith M.E."/>
        </authorList>
    </citation>
    <scope>NUCLEOTIDE SEQUENCE</scope>
    <source>
        <strain evidence="1">NRRL 5244</strain>
    </source>
</reference>
<organism evidence="1 2">
    <name type="scientific">Linderina macrospora</name>
    <dbReference type="NCBI Taxonomy" id="4868"/>
    <lineage>
        <taxon>Eukaryota</taxon>
        <taxon>Fungi</taxon>
        <taxon>Fungi incertae sedis</taxon>
        <taxon>Zoopagomycota</taxon>
        <taxon>Kickxellomycotina</taxon>
        <taxon>Kickxellomycetes</taxon>
        <taxon>Kickxellales</taxon>
        <taxon>Kickxellaceae</taxon>
        <taxon>Linderina</taxon>
    </lineage>
</organism>
<gene>
    <name evidence="1" type="primary">SFH1</name>
    <name evidence="1" type="ORF">FBU59_005357</name>
</gene>
<sequence length="482" mass="53584">MLVLSASANTTGAGNGTGSVHGGMMTSSGRLTRTRSTRGSRRNLREWSSDSENEYGAEDDAESMFETDGGSPKNDSESRDGRSQEAEPMSGVGVQPAYDTMQKRARRRTAHWHLRDDQAKWVAQQDELLVPIRIELEVGDFRLHDVFVWNAKEPIVTPEHFAAIYCADIALPADGKASAQIHIAQLIRQQVAEYVTVDSADVSASELRVMLNLEIQIGAHVLRDRVEWDILEPLGAKPEEFAKSLCRDLGLGGEYPPLVAHRVREEIARLQKELAEVGDAHWLRQHPIDSAFRPAEMANAWGPSVEILSAEELDRMWMHKERSYRRMRRSERGHIRSFNFLPPEALPHEPGVAPTVLAPSINPAYYAQAALSTSAVDAALAPHTTASPNGRRSHHSTIRIQTGTSTSQQGTPSRVSTPRQHTRVDLSNWECQHCGCDSSGTPIPRQGPNGPKTLCNACGIAWMVRNRQELPSHRKDMYRNKH</sequence>
<dbReference type="EMBL" id="JANBPW010004219">
    <property type="protein sequence ID" value="KAJ1935523.1"/>
    <property type="molecule type" value="Genomic_DNA"/>
</dbReference>
<evidence type="ECO:0000313" key="1">
    <source>
        <dbReference type="EMBL" id="KAJ1935523.1"/>
    </source>
</evidence>
<name>A0ACC1J331_9FUNG</name>
<comment type="caution">
    <text evidence="1">The sequence shown here is derived from an EMBL/GenBank/DDBJ whole genome shotgun (WGS) entry which is preliminary data.</text>
</comment>
<keyword evidence="2" id="KW-1185">Reference proteome</keyword>
<proteinExistence type="predicted"/>
<accession>A0ACC1J331</accession>